<keyword evidence="3" id="KW-1185">Reference proteome</keyword>
<gene>
    <name evidence="2" type="ORF">PAECIP111802_00268</name>
</gene>
<evidence type="ECO:0000256" key="1">
    <source>
        <dbReference type="SAM" id="Phobius"/>
    </source>
</evidence>
<protein>
    <recommendedName>
        <fullName evidence="4">Lipoprotein</fullName>
    </recommendedName>
</protein>
<proteinExistence type="predicted"/>
<keyword evidence="1" id="KW-0812">Transmembrane</keyword>
<organism evidence="2 3">
    <name type="scientific">Paenibacillus allorhizosphaerae</name>
    <dbReference type="NCBI Taxonomy" id="2849866"/>
    <lineage>
        <taxon>Bacteria</taxon>
        <taxon>Bacillati</taxon>
        <taxon>Bacillota</taxon>
        <taxon>Bacilli</taxon>
        <taxon>Bacillales</taxon>
        <taxon>Paenibacillaceae</taxon>
        <taxon>Paenibacillus</taxon>
    </lineage>
</organism>
<name>A0ABM8VAM8_9BACL</name>
<keyword evidence="1" id="KW-0472">Membrane</keyword>
<evidence type="ECO:0000313" key="2">
    <source>
        <dbReference type="EMBL" id="CAG7616270.1"/>
    </source>
</evidence>
<keyword evidence="1" id="KW-1133">Transmembrane helix</keyword>
<reference evidence="2 3" key="1">
    <citation type="submission" date="2021-06" db="EMBL/GenBank/DDBJ databases">
        <authorList>
            <person name="Criscuolo A."/>
        </authorList>
    </citation>
    <scope>NUCLEOTIDE SEQUENCE [LARGE SCALE GENOMIC DNA]</scope>
    <source>
        <strain evidence="3">CIP 111802</strain>
    </source>
</reference>
<evidence type="ECO:0000313" key="3">
    <source>
        <dbReference type="Proteomes" id="UP000730618"/>
    </source>
</evidence>
<comment type="caution">
    <text evidence="2">The sequence shown here is derived from an EMBL/GenBank/DDBJ whole genome shotgun (WGS) entry which is preliminary data.</text>
</comment>
<dbReference type="EMBL" id="CAJVCE010000001">
    <property type="protein sequence ID" value="CAG7616270.1"/>
    <property type="molecule type" value="Genomic_DNA"/>
</dbReference>
<dbReference type="Proteomes" id="UP000730618">
    <property type="component" value="Unassembled WGS sequence"/>
</dbReference>
<accession>A0ABM8VAM8</accession>
<evidence type="ECO:0008006" key="4">
    <source>
        <dbReference type="Google" id="ProtNLM"/>
    </source>
</evidence>
<feature type="transmembrane region" description="Helical" evidence="1">
    <location>
        <begin position="7"/>
        <end position="24"/>
    </location>
</feature>
<sequence length="37" mass="4338">MLLLKEIVCSVLICISIYCFWKQFEQDKDALFGDGMH</sequence>